<sequence>MFKKIYEELVAIRTELQLMRKDTAPIVEDLDGICIKTFCSNQSIQSTVISFSLTCHDWLKLKQSKDWKGLQQQISKYQRKYNRMRQTENPDLPEKE</sequence>
<gene>
    <name evidence="1" type="ORF">D5281_11660</name>
</gene>
<dbReference type="EMBL" id="QZDT01000017">
    <property type="protein sequence ID" value="NBJ93234.1"/>
    <property type="molecule type" value="Genomic_DNA"/>
</dbReference>
<organism evidence="1 2">
    <name type="scientific">Parablautia muri</name>
    <dbReference type="NCBI Taxonomy" id="2320879"/>
    <lineage>
        <taxon>Bacteria</taxon>
        <taxon>Bacillati</taxon>
        <taxon>Bacillota</taxon>
        <taxon>Clostridia</taxon>
        <taxon>Lachnospirales</taxon>
        <taxon>Lachnospiraceae</taxon>
        <taxon>Parablautia</taxon>
    </lineage>
</organism>
<name>A0A9X5GSI7_9FIRM</name>
<dbReference type="AlphaFoldDB" id="A0A9X5GSI7"/>
<reference evidence="1" key="1">
    <citation type="submission" date="2018-09" db="EMBL/GenBank/DDBJ databases">
        <title>Murine metabolic-syndrome-specific gut microbial biobank.</title>
        <authorList>
            <person name="Liu C."/>
        </authorList>
    </citation>
    <scope>NUCLEOTIDE SEQUENCE</scope>
    <source>
        <strain evidence="1">D42-62</strain>
    </source>
</reference>
<protein>
    <submittedName>
        <fullName evidence="1">Uncharacterized protein</fullName>
    </submittedName>
</protein>
<proteinExistence type="predicted"/>
<keyword evidence="2" id="KW-1185">Reference proteome</keyword>
<dbReference type="Proteomes" id="UP001154420">
    <property type="component" value="Unassembled WGS sequence"/>
</dbReference>
<evidence type="ECO:0000313" key="2">
    <source>
        <dbReference type="Proteomes" id="UP001154420"/>
    </source>
</evidence>
<accession>A0A9X5GSI7</accession>
<evidence type="ECO:0000313" key="1">
    <source>
        <dbReference type="EMBL" id="NBJ93234.1"/>
    </source>
</evidence>
<comment type="caution">
    <text evidence="1">The sequence shown here is derived from an EMBL/GenBank/DDBJ whole genome shotgun (WGS) entry which is preliminary data.</text>
</comment>